<dbReference type="SUPFAM" id="SSF55874">
    <property type="entry name" value="ATPase domain of HSP90 chaperone/DNA topoisomerase II/histidine kinase"/>
    <property type="match status" value="1"/>
</dbReference>
<dbReference type="CDD" id="cd00082">
    <property type="entry name" value="HisKA"/>
    <property type="match status" value="1"/>
</dbReference>
<evidence type="ECO:0000256" key="7">
    <source>
        <dbReference type="ARBA" id="ARBA00022692"/>
    </source>
</evidence>
<keyword evidence="11 14" id="KW-1133">Transmembrane helix</keyword>
<dbReference type="EC" id="2.7.13.3" evidence="4"/>
<dbReference type="Gene3D" id="1.10.287.130">
    <property type="match status" value="1"/>
</dbReference>
<evidence type="ECO:0000256" key="2">
    <source>
        <dbReference type="ARBA" id="ARBA00004141"/>
    </source>
</evidence>
<dbReference type="Pfam" id="PF00512">
    <property type="entry name" value="HisKA"/>
    <property type="match status" value="1"/>
</dbReference>
<name>A0ABW3W838_9ACTN</name>
<keyword evidence="17" id="KW-1185">Reference proteome</keyword>
<dbReference type="SMART" id="SM00387">
    <property type="entry name" value="HATPase_c"/>
    <property type="match status" value="1"/>
</dbReference>
<dbReference type="SMART" id="SM00388">
    <property type="entry name" value="HisKA"/>
    <property type="match status" value="1"/>
</dbReference>
<organism evidence="16 17">
    <name type="scientific">Nocardioides ginsengisoli</name>
    <dbReference type="NCBI Taxonomy" id="363868"/>
    <lineage>
        <taxon>Bacteria</taxon>
        <taxon>Bacillati</taxon>
        <taxon>Actinomycetota</taxon>
        <taxon>Actinomycetes</taxon>
        <taxon>Propionibacteriales</taxon>
        <taxon>Nocardioidaceae</taxon>
        <taxon>Nocardioides</taxon>
    </lineage>
</organism>
<evidence type="ECO:0000256" key="12">
    <source>
        <dbReference type="ARBA" id="ARBA00023012"/>
    </source>
</evidence>
<dbReference type="EMBL" id="JBHTLX010000024">
    <property type="protein sequence ID" value="MFD1250453.1"/>
    <property type="molecule type" value="Genomic_DNA"/>
</dbReference>
<dbReference type="PANTHER" id="PTHR45569:SF1">
    <property type="entry name" value="SENSOR PROTEIN KDPD"/>
    <property type="match status" value="1"/>
</dbReference>
<dbReference type="CDD" id="cd00075">
    <property type="entry name" value="HATPase"/>
    <property type="match status" value="1"/>
</dbReference>
<dbReference type="Proteomes" id="UP001597229">
    <property type="component" value="Unassembled WGS sequence"/>
</dbReference>
<keyword evidence="9" id="KW-0418">Kinase</keyword>
<evidence type="ECO:0000256" key="14">
    <source>
        <dbReference type="SAM" id="Phobius"/>
    </source>
</evidence>
<dbReference type="InterPro" id="IPR038318">
    <property type="entry name" value="KdpD_sf"/>
</dbReference>
<keyword evidence="7 14" id="KW-0812">Transmembrane</keyword>
<dbReference type="InterPro" id="IPR003594">
    <property type="entry name" value="HATPase_dom"/>
</dbReference>
<keyword evidence="12" id="KW-0902">Two-component regulatory system</keyword>
<dbReference type="Pfam" id="PF13493">
    <property type="entry name" value="DUF4118"/>
    <property type="match status" value="1"/>
</dbReference>
<evidence type="ECO:0000256" key="5">
    <source>
        <dbReference type="ARBA" id="ARBA00022553"/>
    </source>
</evidence>
<sequence length="354" mass="36612">MASNLSRRRRLTGLTVALAGPPLLLPVLVPLNDRLNLASDVALFLVVVVVAALVGGVGPAVVAAALSAAMLNFWFTPPFHTFAISDPNNVIALIAFVVVGVLVGSVVDVSARRAGDAAAAAEIEAADRMRTALLAAVGHDLRTPLAAAKASVSGLRSPGVIVEADDRDALLANADDALDRLTGLVENLLDLSRLQAGALPVRLQPTALAEVLSRALDDLGVAPRAVVLDVPDDLPAVVTDPGLLERVLANLVANAQRFAPADRPPLVRAQPSPDRPDRLEVHVVDHGPGVPAAEQERMFLPFQRLGDADNATGIGLGLALARGLTEAVHGELEPRPTPGGGLTMVVTLPAEEAP</sequence>
<keyword evidence="8" id="KW-0547">Nucleotide-binding</keyword>
<keyword evidence="10" id="KW-0067">ATP-binding</keyword>
<dbReference type="RefSeq" id="WP_367919077.1">
    <property type="nucleotide sequence ID" value="NZ_BAABAC010000018.1"/>
</dbReference>
<comment type="catalytic activity">
    <reaction evidence="1">
        <text>ATP + protein L-histidine = ADP + protein N-phospho-L-histidine.</text>
        <dbReference type="EC" id="2.7.13.3"/>
    </reaction>
</comment>
<dbReference type="Pfam" id="PF02518">
    <property type="entry name" value="HATPase_c"/>
    <property type="match status" value="1"/>
</dbReference>
<dbReference type="InterPro" id="IPR052023">
    <property type="entry name" value="Histidine_kinase_KdpD"/>
</dbReference>
<evidence type="ECO:0000256" key="11">
    <source>
        <dbReference type="ARBA" id="ARBA00022989"/>
    </source>
</evidence>
<keyword evidence="13 14" id="KW-0472">Membrane</keyword>
<evidence type="ECO:0000256" key="3">
    <source>
        <dbReference type="ARBA" id="ARBA00004236"/>
    </source>
</evidence>
<dbReference type="PANTHER" id="PTHR45569">
    <property type="entry name" value="SENSOR PROTEIN KDPD"/>
    <property type="match status" value="1"/>
</dbReference>
<evidence type="ECO:0000256" key="4">
    <source>
        <dbReference type="ARBA" id="ARBA00012438"/>
    </source>
</evidence>
<keyword evidence="5" id="KW-0597">Phosphoprotein</keyword>
<evidence type="ECO:0000256" key="1">
    <source>
        <dbReference type="ARBA" id="ARBA00000085"/>
    </source>
</evidence>
<comment type="caution">
    <text evidence="16">The sequence shown here is derived from an EMBL/GenBank/DDBJ whole genome shotgun (WGS) entry which is preliminary data.</text>
</comment>
<dbReference type="Gene3D" id="3.30.565.10">
    <property type="entry name" value="Histidine kinase-like ATPase, C-terminal domain"/>
    <property type="match status" value="1"/>
</dbReference>
<dbReference type="SUPFAM" id="SSF47384">
    <property type="entry name" value="Homodimeric domain of signal transducing histidine kinase"/>
    <property type="match status" value="1"/>
</dbReference>
<dbReference type="InterPro" id="IPR036890">
    <property type="entry name" value="HATPase_C_sf"/>
</dbReference>
<reference evidence="17" key="1">
    <citation type="journal article" date="2019" name="Int. J. Syst. Evol. Microbiol.">
        <title>The Global Catalogue of Microorganisms (GCM) 10K type strain sequencing project: providing services to taxonomists for standard genome sequencing and annotation.</title>
        <authorList>
            <consortium name="The Broad Institute Genomics Platform"/>
            <consortium name="The Broad Institute Genome Sequencing Center for Infectious Disease"/>
            <person name="Wu L."/>
            <person name="Ma J."/>
        </authorList>
    </citation>
    <scope>NUCLEOTIDE SEQUENCE [LARGE SCALE GENOMIC DNA]</scope>
    <source>
        <strain evidence="17">CCUG 52478</strain>
    </source>
</reference>
<dbReference type="InterPro" id="IPR005467">
    <property type="entry name" value="His_kinase_dom"/>
</dbReference>
<comment type="subcellular location">
    <subcellularLocation>
        <location evidence="3">Cell membrane</location>
    </subcellularLocation>
    <subcellularLocation>
        <location evidence="2">Membrane</location>
        <topology evidence="2">Multi-pass membrane protein</topology>
    </subcellularLocation>
</comment>
<evidence type="ECO:0000256" key="13">
    <source>
        <dbReference type="ARBA" id="ARBA00023136"/>
    </source>
</evidence>
<dbReference type="PRINTS" id="PR00344">
    <property type="entry name" value="BCTRLSENSOR"/>
</dbReference>
<evidence type="ECO:0000256" key="9">
    <source>
        <dbReference type="ARBA" id="ARBA00022777"/>
    </source>
</evidence>
<evidence type="ECO:0000256" key="10">
    <source>
        <dbReference type="ARBA" id="ARBA00022840"/>
    </source>
</evidence>
<feature type="domain" description="Histidine kinase" evidence="15">
    <location>
        <begin position="136"/>
        <end position="352"/>
    </location>
</feature>
<feature type="transmembrane region" description="Helical" evidence="14">
    <location>
        <begin position="42"/>
        <end position="75"/>
    </location>
</feature>
<gene>
    <name evidence="16" type="ORF">ACFQ3F_21860</name>
</gene>
<dbReference type="InterPro" id="IPR025201">
    <property type="entry name" value="KdpD_TM"/>
</dbReference>
<evidence type="ECO:0000259" key="15">
    <source>
        <dbReference type="PROSITE" id="PS50109"/>
    </source>
</evidence>
<dbReference type="InterPro" id="IPR036097">
    <property type="entry name" value="HisK_dim/P_sf"/>
</dbReference>
<proteinExistence type="predicted"/>
<keyword evidence="6" id="KW-0808">Transferase</keyword>
<evidence type="ECO:0000256" key="6">
    <source>
        <dbReference type="ARBA" id="ARBA00022679"/>
    </source>
</evidence>
<protein>
    <recommendedName>
        <fullName evidence="4">histidine kinase</fullName>
        <ecNumber evidence="4">2.7.13.3</ecNumber>
    </recommendedName>
</protein>
<dbReference type="Gene3D" id="1.20.120.620">
    <property type="entry name" value="Backbone structure of the membrane domain of e. Coli histidine kinase receptor kdpd"/>
    <property type="match status" value="1"/>
</dbReference>
<dbReference type="InterPro" id="IPR003661">
    <property type="entry name" value="HisK_dim/P_dom"/>
</dbReference>
<evidence type="ECO:0000313" key="16">
    <source>
        <dbReference type="EMBL" id="MFD1250453.1"/>
    </source>
</evidence>
<evidence type="ECO:0000256" key="8">
    <source>
        <dbReference type="ARBA" id="ARBA00022741"/>
    </source>
</evidence>
<feature type="transmembrane region" description="Helical" evidence="14">
    <location>
        <begin position="87"/>
        <end position="107"/>
    </location>
</feature>
<dbReference type="InterPro" id="IPR004358">
    <property type="entry name" value="Sig_transdc_His_kin-like_C"/>
</dbReference>
<evidence type="ECO:0000313" key="17">
    <source>
        <dbReference type="Proteomes" id="UP001597229"/>
    </source>
</evidence>
<dbReference type="PROSITE" id="PS50109">
    <property type="entry name" value="HIS_KIN"/>
    <property type="match status" value="1"/>
</dbReference>
<accession>A0ABW3W838</accession>